<protein>
    <submittedName>
        <fullName evidence="1">Uncharacterized protein</fullName>
    </submittedName>
</protein>
<reference evidence="1 2" key="1">
    <citation type="submission" date="2023-05" db="EMBL/GenBank/DDBJ databases">
        <title>Flavobacterium sedimenti sp. nov., isolated from the sediment.</title>
        <authorList>
            <person name="Wu N."/>
        </authorList>
    </citation>
    <scope>NUCLEOTIDE SEQUENCE [LARGE SCALE GENOMIC DNA]</scope>
    <source>
        <strain evidence="1 2">YZ-48</strain>
    </source>
</reference>
<organism evidence="1 2">
    <name type="scientific">Flavobacterium sedimenticola</name>
    <dbReference type="NCBI Taxonomy" id="3043286"/>
    <lineage>
        <taxon>Bacteria</taxon>
        <taxon>Pseudomonadati</taxon>
        <taxon>Bacteroidota</taxon>
        <taxon>Flavobacteriia</taxon>
        <taxon>Flavobacteriales</taxon>
        <taxon>Flavobacteriaceae</taxon>
        <taxon>Flavobacterium</taxon>
    </lineage>
</organism>
<dbReference type="EMBL" id="JASGBP010000001">
    <property type="protein sequence ID" value="MDI9256335.1"/>
    <property type="molecule type" value="Genomic_DNA"/>
</dbReference>
<dbReference type="RefSeq" id="WP_283238014.1">
    <property type="nucleotide sequence ID" value="NZ_JASGBP010000001.1"/>
</dbReference>
<gene>
    <name evidence="1" type="ORF">QHT84_02785</name>
</gene>
<proteinExistence type="predicted"/>
<keyword evidence="2" id="KW-1185">Reference proteome</keyword>
<sequence length="79" mass="9104">MDDKQKLEIMAETVATFKKLLQKRLANKVELLGTLQDNISDSIPESVKKMREEEASRVRAVMQEQKDLIEIVEALYPDL</sequence>
<evidence type="ECO:0000313" key="1">
    <source>
        <dbReference type="EMBL" id="MDI9256335.1"/>
    </source>
</evidence>
<name>A0ABT6XMY2_9FLAO</name>
<accession>A0ABT6XMY2</accession>
<evidence type="ECO:0000313" key="2">
    <source>
        <dbReference type="Proteomes" id="UP001230035"/>
    </source>
</evidence>
<comment type="caution">
    <text evidence="1">The sequence shown here is derived from an EMBL/GenBank/DDBJ whole genome shotgun (WGS) entry which is preliminary data.</text>
</comment>
<dbReference type="Proteomes" id="UP001230035">
    <property type="component" value="Unassembled WGS sequence"/>
</dbReference>